<dbReference type="Proteomes" id="UP000261520">
    <property type="component" value="Unplaced"/>
</dbReference>
<organism evidence="15 16">
    <name type="scientific">Periophthalmus magnuspinnatus</name>
    <dbReference type="NCBI Taxonomy" id="409849"/>
    <lineage>
        <taxon>Eukaryota</taxon>
        <taxon>Metazoa</taxon>
        <taxon>Chordata</taxon>
        <taxon>Craniata</taxon>
        <taxon>Vertebrata</taxon>
        <taxon>Euteleostomi</taxon>
        <taxon>Actinopterygii</taxon>
        <taxon>Neopterygii</taxon>
        <taxon>Teleostei</taxon>
        <taxon>Neoteleostei</taxon>
        <taxon>Acanthomorphata</taxon>
        <taxon>Gobiaria</taxon>
        <taxon>Gobiiformes</taxon>
        <taxon>Gobioidei</taxon>
        <taxon>Gobiidae</taxon>
        <taxon>Oxudercinae</taxon>
        <taxon>Periophthalmus</taxon>
    </lineage>
</organism>
<evidence type="ECO:0000259" key="14">
    <source>
        <dbReference type="Pfam" id="PF15024"/>
    </source>
</evidence>
<evidence type="ECO:0000256" key="10">
    <source>
        <dbReference type="ARBA" id="ARBA00023034"/>
    </source>
</evidence>
<keyword evidence="12" id="KW-0325">Glycoprotein</keyword>
<comment type="similarity">
    <text evidence="3">Belongs to the glycosyltransferase 18 family.</text>
</comment>
<evidence type="ECO:0000313" key="16">
    <source>
        <dbReference type="Proteomes" id="UP000261520"/>
    </source>
</evidence>
<feature type="domain" description="Glycosyltransferase family 18 catalytic" evidence="14">
    <location>
        <begin position="43"/>
        <end position="290"/>
    </location>
</feature>
<protein>
    <recommendedName>
        <fullName evidence="4">alpha-1,6-mannosyl-glycoprotein 6-beta-N-acetylglucosaminyltransferase</fullName>
        <ecNumber evidence="4">2.4.1.155</ecNumber>
    </recommendedName>
</protein>
<dbReference type="InterPro" id="IPR052105">
    <property type="entry name" value="MGAT5_Glycosyltransferase"/>
</dbReference>
<dbReference type="GO" id="GO:0006487">
    <property type="term" value="P:protein N-linked glycosylation"/>
    <property type="evidence" value="ECO:0007669"/>
    <property type="project" value="TreeGrafter"/>
</dbReference>
<dbReference type="Ensembl" id="ENSPMGT00000006650.1">
    <property type="protein sequence ID" value="ENSPMGP00000006256.1"/>
    <property type="gene ID" value="ENSPMGG00000005270.1"/>
</dbReference>
<dbReference type="PANTHER" id="PTHR15075">
    <property type="entry name" value="ALPHA-MANNOSIDE BETA-1,6-N-ACETYLGLUCOSAMINYLTRANSFERASE"/>
    <property type="match status" value="1"/>
</dbReference>
<comment type="pathway">
    <text evidence="2">Protein modification; protein glycosylation.</text>
</comment>
<comment type="subcellular location">
    <subcellularLocation>
        <location evidence="1">Golgi apparatus membrane</location>
        <topology evidence="1">Single-pass type II membrane protein</topology>
    </subcellularLocation>
</comment>
<comment type="catalytic activity">
    <reaction evidence="13">
        <text>N(4)-{beta-D-GlcNAc-(1-&gt;2)-[beta-D-GlcNAc-(1-&gt;4)]-alpha-D-Man-(1-&gt;3)-[beta-D-GlcNAc-(1-&gt;2)-alpha-D-Man-(1-&gt;6)]-beta-D-Man-(1-&gt;4)-beta-D-GlcNAc-(1-&gt;4)-beta-D-GlcNAc}-L-asparaginyl-[protein] + UDP-N-acetyl-alpha-D-glucosamine = N(4)-{beta-D-GlcNAc-(1-&gt;2)-[beta-D-GlcNAc-(1-&gt;4)]-alpha-D-Man-(1-&gt;3)-[beta-D-GlcNAc-(1-&gt;2)-[beta-D-GlcNAc-(1-&gt;6)]-alpha-D-Man-(1-&gt;6)]-beta-D-Man-(1-&gt;4)-beta-D-GlcNAc-(1-&gt;4)-beta-D-GlcNAc}-L-asparaginyl-[protein] + UDP + H(+)</text>
        <dbReference type="Rhea" id="RHEA:16921"/>
        <dbReference type="Rhea" id="RHEA-COMP:14374"/>
        <dbReference type="Rhea" id="RHEA-COMP:14377"/>
        <dbReference type="ChEBI" id="CHEBI:15378"/>
        <dbReference type="ChEBI" id="CHEBI:57705"/>
        <dbReference type="ChEBI" id="CHEBI:58223"/>
        <dbReference type="ChEBI" id="CHEBI:139507"/>
        <dbReference type="ChEBI" id="CHEBI:139510"/>
        <dbReference type="EC" id="2.4.1.155"/>
    </reaction>
</comment>
<evidence type="ECO:0000256" key="13">
    <source>
        <dbReference type="ARBA" id="ARBA00048243"/>
    </source>
</evidence>
<keyword evidence="10" id="KW-0333">Golgi apparatus</keyword>
<dbReference type="EC" id="2.4.1.155" evidence="4"/>
<reference evidence="15" key="2">
    <citation type="submission" date="2025-09" db="UniProtKB">
        <authorList>
            <consortium name="Ensembl"/>
        </authorList>
    </citation>
    <scope>IDENTIFICATION</scope>
</reference>
<evidence type="ECO:0000256" key="1">
    <source>
        <dbReference type="ARBA" id="ARBA00004323"/>
    </source>
</evidence>
<evidence type="ECO:0000256" key="11">
    <source>
        <dbReference type="ARBA" id="ARBA00023136"/>
    </source>
</evidence>
<evidence type="ECO:0000256" key="4">
    <source>
        <dbReference type="ARBA" id="ARBA00012671"/>
    </source>
</evidence>
<evidence type="ECO:0000313" key="15">
    <source>
        <dbReference type="Ensembl" id="ENSPMGP00000006256.1"/>
    </source>
</evidence>
<keyword evidence="7" id="KW-0812">Transmembrane</keyword>
<evidence type="ECO:0000256" key="12">
    <source>
        <dbReference type="ARBA" id="ARBA00023180"/>
    </source>
</evidence>
<keyword evidence="11" id="KW-0472">Membrane</keyword>
<name>A0A3B3ZPI5_9GOBI</name>
<keyword evidence="6" id="KW-0808">Transferase</keyword>
<evidence type="ECO:0000256" key="5">
    <source>
        <dbReference type="ARBA" id="ARBA00022676"/>
    </source>
</evidence>
<evidence type="ECO:0000256" key="8">
    <source>
        <dbReference type="ARBA" id="ARBA00022968"/>
    </source>
</evidence>
<dbReference type="InterPro" id="IPR026116">
    <property type="entry name" value="GT18_cat"/>
</dbReference>
<evidence type="ECO:0000256" key="3">
    <source>
        <dbReference type="ARBA" id="ARBA00007477"/>
    </source>
</evidence>
<keyword evidence="9" id="KW-1133">Transmembrane helix</keyword>
<dbReference type="Pfam" id="PF15024">
    <property type="entry name" value="Glyco_transf_18"/>
    <property type="match status" value="1"/>
</dbReference>
<evidence type="ECO:0000256" key="9">
    <source>
        <dbReference type="ARBA" id="ARBA00022989"/>
    </source>
</evidence>
<evidence type="ECO:0000256" key="2">
    <source>
        <dbReference type="ARBA" id="ARBA00004922"/>
    </source>
</evidence>
<dbReference type="GO" id="GO:0030144">
    <property type="term" value="F:alpha-1,6-mannosylglycoprotein 6-beta-N-acetylglucosaminyltransferase activity"/>
    <property type="evidence" value="ECO:0007669"/>
    <property type="project" value="UniProtKB-EC"/>
</dbReference>
<keyword evidence="5" id="KW-0328">Glycosyltransferase</keyword>
<dbReference type="GO" id="GO:0000139">
    <property type="term" value="C:Golgi membrane"/>
    <property type="evidence" value="ECO:0007669"/>
    <property type="project" value="UniProtKB-SubCell"/>
</dbReference>
<accession>A0A3B3ZPI5</accession>
<keyword evidence="8" id="KW-0735">Signal-anchor</keyword>
<dbReference type="STRING" id="409849.ENSPMGP00000006256"/>
<reference evidence="15" key="1">
    <citation type="submission" date="2025-08" db="UniProtKB">
        <authorList>
            <consortium name="Ensembl"/>
        </authorList>
    </citation>
    <scope>IDENTIFICATION</scope>
</reference>
<evidence type="ECO:0000256" key="6">
    <source>
        <dbReference type="ARBA" id="ARBA00022679"/>
    </source>
</evidence>
<keyword evidence="16" id="KW-1185">Reference proteome</keyword>
<dbReference type="PANTHER" id="PTHR15075:SF7">
    <property type="entry name" value="ALPHA-1,6-MANNOSYL-GLYCOPROTEIN 6-BETA-N-ACETYLGLUCOSAMINYLTRANSFERASE"/>
    <property type="match status" value="1"/>
</dbReference>
<dbReference type="AlphaFoldDB" id="A0A3B3ZPI5"/>
<evidence type="ECO:0000256" key="7">
    <source>
        <dbReference type="ARBA" id="ARBA00022692"/>
    </source>
</evidence>
<sequence>FKDKISCYLSSEPTENCKVPLDPTFPLCADKMEVRYRKSTDPCYAFYGVDGSTCSLLKYLSQTEDFCPPQAGLNHTAPAWHQTPLIYCSQAEIRTSLAPLSESIRNSSSPGLKFIRSRVQRMEQRWIRAGLNLSRRSNITVSRKLRVQGGYCYFYVLGQRFEAMVERGGPLGELVQWADLSASLTVLGHNVTLTTSQHLLHSLIGAAPGRGSCPIQRPLTFDLIYTDYHGLAHLQGAMGIAFRHYQCRYRILDSFGTEPAFNLGSYARSREDKTLWGSWDLHPQQYMTMFRNLQAPRNPIPVTQLCHKPRPVESGQLCTTSPQRQGVILVIQSDIRHQAIICKSIFLFRFL</sequence>
<dbReference type="UniPathway" id="UPA00378"/>
<proteinExistence type="inferred from homology"/>